<feature type="region of interest" description="Disordered" evidence="1">
    <location>
        <begin position="300"/>
        <end position="440"/>
    </location>
</feature>
<feature type="region of interest" description="Disordered" evidence="1">
    <location>
        <begin position="225"/>
        <end position="256"/>
    </location>
</feature>
<feature type="compositionally biased region" description="Basic and acidic residues" evidence="1">
    <location>
        <begin position="245"/>
        <end position="256"/>
    </location>
</feature>
<dbReference type="EMBL" id="CADCVH010000022">
    <property type="protein sequence ID" value="CAA9449457.1"/>
    <property type="molecule type" value="Genomic_DNA"/>
</dbReference>
<evidence type="ECO:0000313" key="2">
    <source>
        <dbReference type="EMBL" id="CAA9449457.1"/>
    </source>
</evidence>
<feature type="compositionally biased region" description="Gly residues" evidence="1">
    <location>
        <begin position="401"/>
        <end position="410"/>
    </location>
</feature>
<feature type="non-terminal residue" evidence="2">
    <location>
        <position position="1"/>
    </location>
</feature>
<feature type="region of interest" description="Disordered" evidence="1">
    <location>
        <begin position="115"/>
        <end position="205"/>
    </location>
</feature>
<organism evidence="2">
    <name type="scientific">uncultured Rubrobacteraceae bacterium</name>
    <dbReference type="NCBI Taxonomy" id="349277"/>
    <lineage>
        <taxon>Bacteria</taxon>
        <taxon>Bacillati</taxon>
        <taxon>Actinomycetota</taxon>
        <taxon>Rubrobacteria</taxon>
        <taxon>Rubrobacterales</taxon>
        <taxon>Rubrobacteraceae</taxon>
        <taxon>environmental samples</taxon>
    </lineage>
</organism>
<protein>
    <submittedName>
        <fullName evidence="2">Uncharacterized protein</fullName>
    </submittedName>
</protein>
<accession>A0A6J4QXK5</accession>
<feature type="compositionally biased region" description="Basic and acidic residues" evidence="1">
    <location>
        <begin position="431"/>
        <end position="440"/>
    </location>
</feature>
<name>A0A6J4QXK5_9ACTN</name>
<evidence type="ECO:0000256" key="1">
    <source>
        <dbReference type="SAM" id="MobiDB-lite"/>
    </source>
</evidence>
<feature type="non-terminal residue" evidence="2">
    <location>
        <position position="440"/>
    </location>
</feature>
<sequence length="440" mass="47580">VERSVTARLFACRRGSVCGGVCARAGGLRRGWRSGRFRGQQPGVLGLRRGAGQLREGGARDQGVERRARGHEGQLQDLPVRADARQALDGARLGQGRARRGGRGDLALLQLHKGRRAAVPGPDGPYRRGHRRRIQAGGHRPLDVAEQDLRRGQRAEHLRPRVSSGPHGRGGRPDAVRDLGPGHRGGAGGVHRRPQDVRASRPRLRRPLHALAELGDLAIRRSGELHRGQRGERRGAAVPARHGLRVADRRHSASGRERQLVPAAVQVGLRRREVRRALRTAVAPELPADGRQGAVREVDGAEAALGPGRRSADCQLRRDRAVRDHAEPEPRRGLRPHPDSQPDQRGRHRGLRGQDRLPCVQAGVRGPRAPGVQQVLRGPETRADLRRSRPRPAAVQPVAGVGPGHRGAGPRGDNPRHAGQGGRAGGALRLSSDRRGDEAV</sequence>
<gene>
    <name evidence="2" type="ORF">AVDCRST_MAG02-764</name>
</gene>
<feature type="compositionally biased region" description="Basic and acidic residues" evidence="1">
    <location>
        <begin position="171"/>
        <end position="181"/>
    </location>
</feature>
<dbReference type="AlphaFoldDB" id="A0A6J4QXK5"/>
<feature type="compositionally biased region" description="Basic and acidic residues" evidence="1">
    <location>
        <begin position="140"/>
        <end position="159"/>
    </location>
</feature>
<proteinExistence type="predicted"/>
<feature type="compositionally biased region" description="Basic and acidic residues" evidence="1">
    <location>
        <begin position="225"/>
        <end position="235"/>
    </location>
</feature>
<reference evidence="2" key="1">
    <citation type="submission" date="2020-02" db="EMBL/GenBank/DDBJ databases">
        <authorList>
            <person name="Meier V. D."/>
        </authorList>
    </citation>
    <scope>NUCLEOTIDE SEQUENCE</scope>
    <source>
        <strain evidence="2">AVDCRST_MAG02</strain>
    </source>
</reference>
<feature type="compositionally biased region" description="Basic and acidic residues" evidence="1">
    <location>
        <begin position="310"/>
        <end position="345"/>
    </location>
</feature>